<dbReference type="EMBL" id="CANHGI010000004">
    <property type="protein sequence ID" value="CAI5447493.1"/>
    <property type="molecule type" value="Genomic_DNA"/>
</dbReference>
<evidence type="ECO:0000313" key="3">
    <source>
        <dbReference type="Proteomes" id="UP001152747"/>
    </source>
</evidence>
<keyword evidence="3" id="KW-1185">Reference proteome</keyword>
<protein>
    <recommendedName>
        <fullName evidence="4">Ground-like domain-containing protein</fullName>
    </recommendedName>
</protein>
<feature type="chain" id="PRO_5040245702" description="Ground-like domain-containing protein" evidence="1">
    <location>
        <begin position="19"/>
        <end position="112"/>
    </location>
</feature>
<sequence>MVKFLIFCVFFMVSLVNCQNQEDFGDNSEFIDGEKCNDQDLYDIMMKAANRAGIQNRLEIRQLTIGWMTEMYPMARSMGSICTSRKFTFPKETNHRFCTVNHGSFKCHSIVF</sequence>
<accession>A0A9P1IND7</accession>
<name>A0A9P1IND7_9PELO</name>
<evidence type="ECO:0008006" key="4">
    <source>
        <dbReference type="Google" id="ProtNLM"/>
    </source>
</evidence>
<dbReference type="OrthoDB" id="5852786at2759"/>
<evidence type="ECO:0000256" key="1">
    <source>
        <dbReference type="SAM" id="SignalP"/>
    </source>
</evidence>
<organism evidence="2 3">
    <name type="scientific">Caenorhabditis angaria</name>
    <dbReference type="NCBI Taxonomy" id="860376"/>
    <lineage>
        <taxon>Eukaryota</taxon>
        <taxon>Metazoa</taxon>
        <taxon>Ecdysozoa</taxon>
        <taxon>Nematoda</taxon>
        <taxon>Chromadorea</taxon>
        <taxon>Rhabditida</taxon>
        <taxon>Rhabditina</taxon>
        <taxon>Rhabditomorpha</taxon>
        <taxon>Rhabditoidea</taxon>
        <taxon>Rhabditidae</taxon>
        <taxon>Peloderinae</taxon>
        <taxon>Caenorhabditis</taxon>
    </lineage>
</organism>
<keyword evidence="1" id="KW-0732">Signal</keyword>
<evidence type="ECO:0000313" key="2">
    <source>
        <dbReference type="EMBL" id="CAI5447493.1"/>
    </source>
</evidence>
<proteinExistence type="predicted"/>
<dbReference type="AlphaFoldDB" id="A0A9P1IND7"/>
<gene>
    <name evidence="2" type="ORF">CAMP_LOCUS10130</name>
</gene>
<dbReference type="Proteomes" id="UP001152747">
    <property type="component" value="Unassembled WGS sequence"/>
</dbReference>
<comment type="caution">
    <text evidence="2">The sequence shown here is derived from an EMBL/GenBank/DDBJ whole genome shotgun (WGS) entry which is preliminary data.</text>
</comment>
<feature type="signal peptide" evidence="1">
    <location>
        <begin position="1"/>
        <end position="18"/>
    </location>
</feature>
<reference evidence="2" key="1">
    <citation type="submission" date="2022-11" db="EMBL/GenBank/DDBJ databases">
        <authorList>
            <person name="Kikuchi T."/>
        </authorList>
    </citation>
    <scope>NUCLEOTIDE SEQUENCE</scope>
    <source>
        <strain evidence="2">PS1010</strain>
    </source>
</reference>